<dbReference type="Proteomes" id="UP001243330">
    <property type="component" value="Unassembled WGS sequence"/>
</dbReference>
<comment type="caution">
    <text evidence="1">The sequence shown here is derived from an EMBL/GenBank/DDBJ whole genome shotgun (WGS) entry which is preliminary data.</text>
</comment>
<name>A0AAD9AUJ4_9PEZI</name>
<keyword evidence="2" id="KW-1185">Reference proteome</keyword>
<reference evidence="1" key="1">
    <citation type="submission" date="2023-01" db="EMBL/GenBank/DDBJ databases">
        <title>Colletotrichum chrysophilum M932 genome sequence.</title>
        <authorList>
            <person name="Baroncelli R."/>
        </authorList>
    </citation>
    <scope>NUCLEOTIDE SEQUENCE</scope>
    <source>
        <strain evidence="1">M932</strain>
    </source>
</reference>
<evidence type="ECO:0000313" key="1">
    <source>
        <dbReference type="EMBL" id="KAK1853644.1"/>
    </source>
</evidence>
<sequence length="49" mass="5300">MVTLTGDQSLPARELNLASTVDPRFTPEMACCCINLGSSRFISVLVENV</sequence>
<organism evidence="1 2">
    <name type="scientific">Colletotrichum chrysophilum</name>
    <dbReference type="NCBI Taxonomy" id="1836956"/>
    <lineage>
        <taxon>Eukaryota</taxon>
        <taxon>Fungi</taxon>
        <taxon>Dikarya</taxon>
        <taxon>Ascomycota</taxon>
        <taxon>Pezizomycotina</taxon>
        <taxon>Sordariomycetes</taxon>
        <taxon>Hypocreomycetidae</taxon>
        <taxon>Glomerellales</taxon>
        <taxon>Glomerellaceae</taxon>
        <taxon>Colletotrichum</taxon>
        <taxon>Colletotrichum gloeosporioides species complex</taxon>
    </lineage>
</organism>
<dbReference type="EMBL" id="JAQOWY010000051">
    <property type="protein sequence ID" value="KAK1853644.1"/>
    <property type="molecule type" value="Genomic_DNA"/>
</dbReference>
<proteinExistence type="predicted"/>
<accession>A0AAD9AUJ4</accession>
<dbReference type="AlphaFoldDB" id="A0AAD9AUJ4"/>
<protein>
    <submittedName>
        <fullName evidence="1">Uncharacterized protein</fullName>
    </submittedName>
</protein>
<evidence type="ECO:0000313" key="2">
    <source>
        <dbReference type="Proteomes" id="UP001243330"/>
    </source>
</evidence>
<gene>
    <name evidence="1" type="ORF">CCHR01_03745</name>
</gene>